<dbReference type="NCBIfam" id="NF000595">
    <property type="entry name" value="PRK00015.1-3"/>
    <property type="match status" value="1"/>
</dbReference>
<dbReference type="EC" id="3.1.26.4" evidence="13"/>
<dbReference type="PANTHER" id="PTHR10954">
    <property type="entry name" value="RIBONUCLEASE H2 SUBUNIT A"/>
    <property type="match status" value="1"/>
</dbReference>
<gene>
    <name evidence="15" type="ORF">SAMN04489745_1705</name>
</gene>
<keyword evidence="8 12" id="KW-0479">Metal-binding</keyword>
<comment type="similarity">
    <text evidence="5 13">Belongs to the RNase HII family.</text>
</comment>
<accession>A0A1H4NMD7</accession>
<reference evidence="15 16" key="1">
    <citation type="submission" date="2016-10" db="EMBL/GenBank/DDBJ databases">
        <authorList>
            <person name="de Groot N.N."/>
        </authorList>
    </citation>
    <scope>NUCLEOTIDE SEQUENCE [LARGE SCALE GENOMIC DNA]</scope>
    <source>
        <strain evidence="15 16">DSM 10495</strain>
    </source>
</reference>
<dbReference type="Gene3D" id="3.30.420.10">
    <property type="entry name" value="Ribonuclease H-like superfamily/Ribonuclease H"/>
    <property type="match status" value="2"/>
</dbReference>
<comment type="subcellular location">
    <subcellularLocation>
        <location evidence="4">Cytoplasm</location>
    </subcellularLocation>
</comment>
<evidence type="ECO:0000256" key="6">
    <source>
        <dbReference type="ARBA" id="ARBA00022490"/>
    </source>
</evidence>
<name>A0A1H4NMD7_9MICC</name>
<comment type="cofactor">
    <cofactor evidence="12">
        <name>Mn(2+)</name>
        <dbReference type="ChEBI" id="CHEBI:29035"/>
    </cofactor>
    <cofactor evidence="12">
        <name>Mg(2+)</name>
        <dbReference type="ChEBI" id="CHEBI:18420"/>
    </cofactor>
    <text evidence="12">Manganese or magnesium. Binds 1 divalent metal ion per monomer in the absence of substrate. May bind a second metal ion after substrate binding.</text>
</comment>
<dbReference type="GO" id="GO:0046872">
    <property type="term" value="F:metal ion binding"/>
    <property type="evidence" value="ECO:0007669"/>
    <property type="project" value="UniProtKB-KW"/>
</dbReference>
<dbReference type="CDD" id="cd07182">
    <property type="entry name" value="RNase_HII_bacteria_HII_like"/>
    <property type="match status" value="1"/>
</dbReference>
<evidence type="ECO:0000256" key="2">
    <source>
        <dbReference type="ARBA" id="ARBA00001946"/>
    </source>
</evidence>
<dbReference type="PROSITE" id="PS51975">
    <property type="entry name" value="RNASE_H_2"/>
    <property type="match status" value="1"/>
</dbReference>
<feature type="binding site" evidence="12">
    <location>
        <position position="24"/>
    </location>
    <ligand>
        <name>a divalent metal cation</name>
        <dbReference type="ChEBI" id="CHEBI:60240"/>
    </ligand>
</feature>
<dbReference type="GO" id="GO:0032299">
    <property type="term" value="C:ribonuclease H2 complex"/>
    <property type="evidence" value="ECO:0007669"/>
    <property type="project" value="TreeGrafter"/>
</dbReference>
<evidence type="ECO:0000256" key="5">
    <source>
        <dbReference type="ARBA" id="ARBA00007383"/>
    </source>
</evidence>
<dbReference type="Proteomes" id="UP000182652">
    <property type="component" value="Unassembled WGS sequence"/>
</dbReference>
<dbReference type="GO" id="GO:0005737">
    <property type="term" value="C:cytoplasm"/>
    <property type="evidence" value="ECO:0007669"/>
    <property type="project" value="UniProtKB-SubCell"/>
</dbReference>
<dbReference type="InterPro" id="IPR022898">
    <property type="entry name" value="RNase_HII"/>
</dbReference>
<dbReference type="InterPro" id="IPR012337">
    <property type="entry name" value="RNaseH-like_sf"/>
</dbReference>
<evidence type="ECO:0000256" key="3">
    <source>
        <dbReference type="ARBA" id="ARBA00004065"/>
    </source>
</evidence>
<keyword evidence="6" id="KW-0963">Cytoplasm</keyword>
<evidence type="ECO:0000256" key="12">
    <source>
        <dbReference type="PROSITE-ProRule" id="PRU01319"/>
    </source>
</evidence>
<dbReference type="PANTHER" id="PTHR10954:SF18">
    <property type="entry name" value="RIBONUCLEASE HII"/>
    <property type="match status" value="1"/>
</dbReference>
<evidence type="ECO:0000256" key="7">
    <source>
        <dbReference type="ARBA" id="ARBA00022722"/>
    </source>
</evidence>
<comment type="cofactor">
    <cofactor evidence="2">
        <name>Mg(2+)</name>
        <dbReference type="ChEBI" id="CHEBI:18420"/>
    </cofactor>
</comment>
<evidence type="ECO:0000256" key="13">
    <source>
        <dbReference type="RuleBase" id="RU003515"/>
    </source>
</evidence>
<keyword evidence="7 12" id="KW-0540">Nuclease</keyword>
<dbReference type="InterPro" id="IPR001352">
    <property type="entry name" value="RNase_HII/HIII"/>
</dbReference>
<dbReference type="RefSeq" id="WP_066210712.1">
    <property type="nucleotide sequence ID" value="NZ_FNSN01000003.1"/>
</dbReference>
<sequence>MPAPTLDLERSLAGPSVRYLACLDEVGRGALAGPVSVGLTVLDLTALVELPDVRDSKLLKAARREELAPVVREWAAFCAVGHAEAAEIDSFGIVEALALAAQRAWHGVVAAGGRADAVLLDGKHNWLQRPEESLFDQFAPAADALASTALPADDGGPAGSRGGGTAVVAPAVDIRDIPVTMRIKADMDCQGVAAASILAKVERDAIMAALAEEHPAFGWDVNKGYGTAAHKDAIRQLGPCDHHRRSWKLL</sequence>
<evidence type="ECO:0000256" key="9">
    <source>
        <dbReference type="ARBA" id="ARBA00022759"/>
    </source>
</evidence>
<proteinExistence type="inferred from homology"/>
<evidence type="ECO:0000256" key="1">
    <source>
        <dbReference type="ARBA" id="ARBA00000077"/>
    </source>
</evidence>
<evidence type="ECO:0000313" key="15">
    <source>
        <dbReference type="EMBL" id="SEB95998.1"/>
    </source>
</evidence>
<dbReference type="GO" id="GO:0003723">
    <property type="term" value="F:RNA binding"/>
    <property type="evidence" value="ECO:0007669"/>
    <property type="project" value="UniProtKB-UniRule"/>
</dbReference>
<protein>
    <recommendedName>
        <fullName evidence="13">Ribonuclease</fullName>
        <ecNumber evidence="13">3.1.26.4</ecNumber>
    </recommendedName>
</protein>
<feature type="binding site" evidence="12">
    <location>
        <position position="121"/>
    </location>
    <ligand>
        <name>a divalent metal cation</name>
        <dbReference type="ChEBI" id="CHEBI:60240"/>
    </ligand>
</feature>
<dbReference type="Pfam" id="PF01351">
    <property type="entry name" value="RNase_HII"/>
    <property type="match status" value="2"/>
</dbReference>
<evidence type="ECO:0000256" key="8">
    <source>
        <dbReference type="ARBA" id="ARBA00022723"/>
    </source>
</evidence>
<dbReference type="STRING" id="156980.SAMN04489745_1705"/>
<keyword evidence="16" id="KW-1185">Reference proteome</keyword>
<keyword evidence="11" id="KW-0464">Manganese</keyword>
<evidence type="ECO:0000259" key="14">
    <source>
        <dbReference type="PROSITE" id="PS51975"/>
    </source>
</evidence>
<keyword evidence="9 12" id="KW-0255">Endonuclease</keyword>
<comment type="function">
    <text evidence="3 13">Endonuclease that specifically degrades the RNA of RNA-DNA hybrids.</text>
</comment>
<feature type="domain" description="RNase H type-2" evidence="14">
    <location>
        <begin position="18"/>
        <end position="250"/>
    </location>
</feature>
<dbReference type="GO" id="GO:0006298">
    <property type="term" value="P:mismatch repair"/>
    <property type="evidence" value="ECO:0007669"/>
    <property type="project" value="TreeGrafter"/>
</dbReference>
<evidence type="ECO:0000256" key="10">
    <source>
        <dbReference type="ARBA" id="ARBA00022801"/>
    </source>
</evidence>
<evidence type="ECO:0000313" key="16">
    <source>
        <dbReference type="Proteomes" id="UP000182652"/>
    </source>
</evidence>
<evidence type="ECO:0000256" key="4">
    <source>
        <dbReference type="ARBA" id="ARBA00004496"/>
    </source>
</evidence>
<evidence type="ECO:0000256" key="11">
    <source>
        <dbReference type="ARBA" id="ARBA00023211"/>
    </source>
</evidence>
<feature type="binding site" evidence="12">
    <location>
        <position position="25"/>
    </location>
    <ligand>
        <name>a divalent metal cation</name>
        <dbReference type="ChEBI" id="CHEBI:60240"/>
    </ligand>
</feature>
<keyword evidence="10 12" id="KW-0378">Hydrolase</keyword>
<organism evidence="15 16">
    <name type="scientific">Arthrobacter woluwensis</name>
    <dbReference type="NCBI Taxonomy" id="156980"/>
    <lineage>
        <taxon>Bacteria</taxon>
        <taxon>Bacillati</taxon>
        <taxon>Actinomycetota</taxon>
        <taxon>Actinomycetes</taxon>
        <taxon>Micrococcales</taxon>
        <taxon>Micrococcaceae</taxon>
        <taxon>Arthrobacter</taxon>
    </lineage>
</organism>
<dbReference type="GO" id="GO:0043137">
    <property type="term" value="P:DNA replication, removal of RNA primer"/>
    <property type="evidence" value="ECO:0007669"/>
    <property type="project" value="TreeGrafter"/>
</dbReference>
<dbReference type="InterPro" id="IPR036397">
    <property type="entry name" value="RNaseH_sf"/>
</dbReference>
<dbReference type="GO" id="GO:0004523">
    <property type="term" value="F:RNA-DNA hybrid ribonuclease activity"/>
    <property type="evidence" value="ECO:0007669"/>
    <property type="project" value="UniProtKB-UniRule"/>
</dbReference>
<comment type="catalytic activity">
    <reaction evidence="1 12 13">
        <text>Endonucleolytic cleavage to 5'-phosphomonoester.</text>
        <dbReference type="EC" id="3.1.26.4"/>
    </reaction>
</comment>
<dbReference type="SUPFAM" id="SSF53098">
    <property type="entry name" value="Ribonuclease H-like"/>
    <property type="match status" value="1"/>
</dbReference>
<dbReference type="EMBL" id="FNSN01000003">
    <property type="protein sequence ID" value="SEB95998.1"/>
    <property type="molecule type" value="Genomic_DNA"/>
</dbReference>
<dbReference type="AlphaFoldDB" id="A0A1H4NMD7"/>
<dbReference type="InterPro" id="IPR024567">
    <property type="entry name" value="RNase_HII/HIII_dom"/>
</dbReference>